<keyword evidence="2" id="KW-0812">Transmembrane</keyword>
<feature type="transmembrane region" description="Helical" evidence="2">
    <location>
        <begin position="174"/>
        <end position="193"/>
    </location>
</feature>
<keyword evidence="2" id="KW-1133">Transmembrane helix</keyword>
<evidence type="ECO:0000313" key="3">
    <source>
        <dbReference type="EMBL" id="KAJ8468488.1"/>
    </source>
</evidence>
<dbReference type="AlphaFoldDB" id="A0AAD7TLH3"/>
<proteinExistence type="predicted"/>
<dbReference type="EMBL" id="JAPEVG010000335">
    <property type="protein sequence ID" value="KAJ8468488.1"/>
    <property type="molecule type" value="Genomic_DNA"/>
</dbReference>
<feature type="region of interest" description="Disordered" evidence="1">
    <location>
        <begin position="1"/>
        <end position="65"/>
    </location>
</feature>
<keyword evidence="4" id="KW-1185">Reference proteome</keyword>
<organism evidence="3 4">
    <name type="scientific">Trametes cubensis</name>
    <dbReference type="NCBI Taxonomy" id="1111947"/>
    <lineage>
        <taxon>Eukaryota</taxon>
        <taxon>Fungi</taxon>
        <taxon>Dikarya</taxon>
        <taxon>Basidiomycota</taxon>
        <taxon>Agaricomycotina</taxon>
        <taxon>Agaricomycetes</taxon>
        <taxon>Polyporales</taxon>
        <taxon>Polyporaceae</taxon>
        <taxon>Trametes</taxon>
    </lineage>
</organism>
<evidence type="ECO:0000256" key="2">
    <source>
        <dbReference type="SAM" id="Phobius"/>
    </source>
</evidence>
<feature type="region of interest" description="Disordered" evidence="1">
    <location>
        <begin position="228"/>
        <end position="249"/>
    </location>
</feature>
<evidence type="ECO:0000313" key="4">
    <source>
        <dbReference type="Proteomes" id="UP001215151"/>
    </source>
</evidence>
<dbReference type="Pfam" id="PF15496">
    <property type="entry name" value="DUF4646"/>
    <property type="match status" value="1"/>
</dbReference>
<name>A0AAD7TLH3_9APHY</name>
<gene>
    <name evidence="3" type="ORF">ONZ51_g9618</name>
</gene>
<reference evidence="3" key="1">
    <citation type="submission" date="2022-11" db="EMBL/GenBank/DDBJ databases">
        <title>Genome Sequence of Cubamyces cubensis.</title>
        <authorList>
            <person name="Buettner E."/>
        </authorList>
    </citation>
    <scope>NUCLEOTIDE SEQUENCE</scope>
    <source>
        <strain evidence="3">MPL-01</strain>
    </source>
</reference>
<evidence type="ECO:0000256" key="1">
    <source>
        <dbReference type="SAM" id="MobiDB-lite"/>
    </source>
</evidence>
<protein>
    <submittedName>
        <fullName evidence="3">Uncharacterized protein</fullName>
    </submittedName>
</protein>
<dbReference type="InterPro" id="IPR028018">
    <property type="entry name" value="DUF4646"/>
</dbReference>
<feature type="compositionally biased region" description="Pro residues" evidence="1">
    <location>
        <begin position="23"/>
        <end position="35"/>
    </location>
</feature>
<comment type="caution">
    <text evidence="3">The sequence shown here is derived from an EMBL/GenBank/DDBJ whole genome shotgun (WGS) entry which is preliminary data.</text>
</comment>
<dbReference type="Proteomes" id="UP001215151">
    <property type="component" value="Unassembled WGS sequence"/>
</dbReference>
<accession>A0AAD7TLH3</accession>
<keyword evidence="2" id="KW-0472">Membrane</keyword>
<sequence length="262" mass="28896">MSDFKISPTSEKSAIDYRYETPNSPPFYSSPPPYPADAGPSSSRWLPPPQHVAQFAPCPHGEPITPLPGDNPKGFKEHVKNFAPGKSPTKLLDPPPPSFTRIAPPDLPYAAFPAMELISKGSTLDKGFPYTAPPCVMAPHPFATHDVNENDWRRFLHDLRIVGSLSPMNRVVTGLVPLLFGLGPVVGILATLGGDRIMKGRKKGSASELVDHWNNRFFHVRAIHVALSKGSSKRDKRKRQDPSQPTDNNWRLIISFKPRSSP</sequence>